<feature type="binding site" evidence="8">
    <location>
        <position position="197"/>
    </location>
    <ligand>
        <name>UDP-alpha-D-glucose</name>
        <dbReference type="ChEBI" id="CHEBI:58885"/>
    </ligand>
</feature>
<feature type="transmembrane region" description="Helical" evidence="11">
    <location>
        <begin position="814"/>
        <end position="834"/>
    </location>
</feature>
<evidence type="ECO:0000256" key="6">
    <source>
        <dbReference type="ARBA" id="ARBA00023136"/>
    </source>
</evidence>
<keyword evidence="7" id="KW-0961">Cell wall biogenesis/degradation</keyword>
<evidence type="ECO:0000256" key="3">
    <source>
        <dbReference type="ARBA" id="ARBA00022679"/>
    </source>
</evidence>
<sequence length="855" mass="97447">MVDISSSSGNFGHKMAWVESTAGTSVTHEPSEDADYSDESKDGTDVQTDEPFLNDETRQPLSRKIPVSSSMINPYRMVIILRLVVLVFFFYYRIENPVRDAYSLWLVAVACEIWFGLSWILDQLPKWNPVIRVTYCDRLTMRYNRRLGGPSQLAGVDIVVTLSDPLKEPPIVTANTVLSILASDYPADKISCYVSDDGASMLTFESLRGASEFARIWVPFCKKYHIEPRAPEWYFSEKVDYLKDKTHRSFVKDRRTMKREYEEFKVRMNSLVAKARRVPDQGWVMQDGTPWPGNNANDHPGMIQVFLGHHNEGNRLPRLVYISREKRPGFQHHGKAGSMNAAVRVSGILTNGLFVLNLDYNHYINNSKALQEAMCFLMDPNYAESLCFVQFPLRYNATDKDTDRYADHNKAFFNINLRGLDGVQGPIYMGSGCVFNRRAIYGYEAPVKGTDERRPEILMKDKMENTHRRHRDMGHTSPEVESRMKLKLEEWYGQSYIFIDSTFLQEEDGMSRFISPESLLKEAIQVISCGYEDNTRWGHEIGWIYGSGSEAFMTGLKMHIRGWRSIYCTPKLAAFKVSAPTNLSDRLDQVLGWAEGSIQILLSRHCPVWCNPCGRLKWLQRLAYINFTVYPLTGILLATYCTLPAVCLFTGNSIFPQIGMVASILFTGLFMSIITTNVLEMRWSGTSIDEWWRNEQFWVIGSVSSHLFAIILGLLKALTCINVRRLHSASSGDYHHGNEEAPDVYVFRWTSLLIPPTTLLMVNLIGIIAGISSFASSGRQGWGVLFCKMFFASWVIVHLYPFLRGLMSRQKNRIPTIVVVWSLLLASIFSLLWVRVNPFTTRVTGPNSEQCGINC</sequence>
<dbReference type="InterPro" id="IPR029044">
    <property type="entry name" value="Nucleotide-diphossugar_trans"/>
</dbReference>
<evidence type="ECO:0000256" key="11">
    <source>
        <dbReference type="SAM" id="Phobius"/>
    </source>
</evidence>
<dbReference type="Proteomes" id="UP001346149">
    <property type="component" value="Unassembled WGS sequence"/>
</dbReference>
<accession>A0AAN7M3B6</accession>
<feature type="transmembrane region" description="Helical" evidence="11">
    <location>
        <begin position="658"/>
        <end position="676"/>
    </location>
</feature>
<dbReference type="Gene3D" id="3.90.550.10">
    <property type="entry name" value="Spore Coat Polysaccharide Biosynthesis Protein SpsA, Chain A"/>
    <property type="match status" value="1"/>
</dbReference>
<feature type="region of interest" description="Disordered" evidence="10">
    <location>
        <begin position="22"/>
        <end position="58"/>
    </location>
</feature>
<dbReference type="Pfam" id="PF03552">
    <property type="entry name" value="Cellulose_synt"/>
    <property type="match status" value="1"/>
</dbReference>
<dbReference type="GO" id="GO:0016020">
    <property type="term" value="C:membrane"/>
    <property type="evidence" value="ECO:0007669"/>
    <property type="project" value="InterPro"/>
</dbReference>
<dbReference type="GO" id="GO:0012505">
    <property type="term" value="C:endomembrane system"/>
    <property type="evidence" value="ECO:0007669"/>
    <property type="project" value="UniProtKB-SubCell"/>
</dbReference>
<keyword evidence="6 11" id="KW-0472">Membrane</keyword>
<feature type="transmembrane region" description="Helical" evidence="11">
    <location>
        <begin position="752"/>
        <end position="775"/>
    </location>
</feature>
<comment type="subcellular location">
    <subcellularLocation>
        <location evidence="1">Endomembrane system</location>
        <topology evidence="1">Multi-pass membrane protein</topology>
    </subcellularLocation>
</comment>
<evidence type="ECO:0000256" key="2">
    <source>
        <dbReference type="ARBA" id="ARBA00022676"/>
    </source>
</evidence>
<dbReference type="PANTHER" id="PTHR13301">
    <property type="entry name" value="X-BOX TRANSCRIPTION FACTOR-RELATED"/>
    <property type="match status" value="1"/>
</dbReference>
<dbReference type="AlphaFoldDB" id="A0AAN7M3B6"/>
<dbReference type="GO" id="GO:0016760">
    <property type="term" value="F:cellulose synthase (UDP-forming) activity"/>
    <property type="evidence" value="ECO:0007669"/>
    <property type="project" value="InterPro"/>
</dbReference>
<evidence type="ECO:0000256" key="7">
    <source>
        <dbReference type="ARBA" id="ARBA00023316"/>
    </source>
</evidence>
<feature type="binding site" evidence="8">
    <location>
        <position position="168"/>
    </location>
    <ligand>
        <name>UDP-alpha-D-glucose</name>
        <dbReference type="ChEBI" id="CHEBI:58885"/>
    </ligand>
</feature>
<feature type="transmembrane region" description="Helical" evidence="11">
    <location>
        <begin position="696"/>
        <end position="715"/>
    </location>
</feature>
<feature type="transmembrane region" description="Helical" evidence="11">
    <location>
        <begin position="629"/>
        <end position="651"/>
    </location>
</feature>
<keyword evidence="2" id="KW-0328">Glycosyltransferase</keyword>
<evidence type="ECO:0000256" key="4">
    <source>
        <dbReference type="ARBA" id="ARBA00022692"/>
    </source>
</evidence>
<name>A0AAN7M3B6_TRANT</name>
<dbReference type="SUPFAM" id="SSF53448">
    <property type="entry name" value="Nucleotide-diphospho-sugar transferases"/>
    <property type="match status" value="1"/>
</dbReference>
<feature type="transmembrane region" description="Helical" evidence="11">
    <location>
        <begin position="104"/>
        <end position="121"/>
    </location>
</feature>
<reference evidence="12 13" key="1">
    <citation type="journal article" date="2023" name="Hortic Res">
        <title>Pangenome of water caltrop reveals structural variations and asymmetric subgenome divergence after allopolyploidization.</title>
        <authorList>
            <person name="Zhang X."/>
            <person name="Chen Y."/>
            <person name="Wang L."/>
            <person name="Yuan Y."/>
            <person name="Fang M."/>
            <person name="Shi L."/>
            <person name="Lu R."/>
            <person name="Comes H.P."/>
            <person name="Ma Y."/>
            <person name="Chen Y."/>
            <person name="Huang G."/>
            <person name="Zhou Y."/>
            <person name="Zheng Z."/>
            <person name="Qiu Y."/>
        </authorList>
    </citation>
    <scope>NUCLEOTIDE SEQUENCE [LARGE SCALE GENOMIC DNA]</scope>
    <source>
        <strain evidence="12">F231</strain>
    </source>
</reference>
<proteinExistence type="predicted"/>
<evidence type="ECO:0000313" key="12">
    <source>
        <dbReference type="EMBL" id="KAK4798405.1"/>
    </source>
</evidence>
<keyword evidence="5 11" id="KW-1133">Transmembrane helix</keyword>
<evidence type="ECO:0000313" key="13">
    <source>
        <dbReference type="Proteomes" id="UP001346149"/>
    </source>
</evidence>
<feature type="transmembrane region" description="Helical" evidence="11">
    <location>
        <begin position="74"/>
        <end position="92"/>
    </location>
</feature>
<evidence type="ECO:0000256" key="10">
    <source>
        <dbReference type="SAM" id="MobiDB-lite"/>
    </source>
</evidence>
<organism evidence="12 13">
    <name type="scientific">Trapa natans</name>
    <name type="common">Water chestnut</name>
    <dbReference type="NCBI Taxonomy" id="22666"/>
    <lineage>
        <taxon>Eukaryota</taxon>
        <taxon>Viridiplantae</taxon>
        <taxon>Streptophyta</taxon>
        <taxon>Embryophyta</taxon>
        <taxon>Tracheophyta</taxon>
        <taxon>Spermatophyta</taxon>
        <taxon>Magnoliopsida</taxon>
        <taxon>eudicotyledons</taxon>
        <taxon>Gunneridae</taxon>
        <taxon>Pentapetalae</taxon>
        <taxon>rosids</taxon>
        <taxon>malvids</taxon>
        <taxon>Myrtales</taxon>
        <taxon>Lythraceae</taxon>
        <taxon>Trapa</taxon>
    </lineage>
</organism>
<protein>
    <submittedName>
        <fullName evidence="12">Uncharacterized protein</fullName>
    </submittedName>
</protein>
<evidence type="ECO:0000256" key="1">
    <source>
        <dbReference type="ARBA" id="ARBA00004127"/>
    </source>
</evidence>
<comment type="caution">
    <text evidence="12">The sequence shown here is derived from an EMBL/GenBank/DDBJ whole genome shotgun (WGS) entry which is preliminary data.</text>
</comment>
<dbReference type="GO" id="GO:0030244">
    <property type="term" value="P:cellulose biosynthetic process"/>
    <property type="evidence" value="ECO:0007669"/>
    <property type="project" value="InterPro"/>
</dbReference>
<dbReference type="EMBL" id="JAXQNO010000005">
    <property type="protein sequence ID" value="KAK4798405.1"/>
    <property type="molecule type" value="Genomic_DNA"/>
</dbReference>
<dbReference type="InterPro" id="IPR005150">
    <property type="entry name" value="Cellulose_synth"/>
</dbReference>
<keyword evidence="13" id="KW-1185">Reference proteome</keyword>
<evidence type="ECO:0000256" key="9">
    <source>
        <dbReference type="PIRSR" id="PIRSR605150-3"/>
    </source>
</evidence>
<keyword evidence="4 11" id="KW-0812">Transmembrane</keyword>
<feature type="transmembrane region" description="Helical" evidence="11">
    <location>
        <begin position="781"/>
        <end position="802"/>
    </location>
</feature>
<feature type="binding site" evidence="9">
    <location>
        <position position="335"/>
    </location>
    <ligand>
        <name>Mn(2+)</name>
        <dbReference type="ChEBI" id="CHEBI:29035"/>
    </ligand>
</feature>
<feature type="binding site" evidence="9">
    <location>
        <position position="359"/>
    </location>
    <ligand>
        <name>Mn(2+)</name>
        <dbReference type="ChEBI" id="CHEBI:29035"/>
    </ligand>
</feature>
<evidence type="ECO:0000256" key="5">
    <source>
        <dbReference type="ARBA" id="ARBA00022989"/>
    </source>
</evidence>
<gene>
    <name evidence="12" type="ORF">SAY86_030731</name>
</gene>
<feature type="binding site" evidence="8">
    <location>
        <position position="167"/>
    </location>
    <ligand>
        <name>UDP-alpha-D-glucose</name>
        <dbReference type="ChEBI" id="CHEBI:58885"/>
    </ligand>
</feature>
<keyword evidence="3" id="KW-0808">Transferase</keyword>
<evidence type="ECO:0000256" key="8">
    <source>
        <dbReference type="PIRSR" id="PIRSR605150-2"/>
    </source>
</evidence>
<dbReference type="GO" id="GO:0071555">
    <property type="term" value="P:cell wall organization"/>
    <property type="evidence" value="ECO:0007669"/>
    <property type="project" value="UniProtKB-KW"/>
</dbReference>